<sequence>MAGATAGGCHPHHPMHPVWSFSLPIGMSLLKCGDLSHVCLCNGVSRREKRTADYAREGAAAVASS</sequence>
<evidence type="ECO:0000313" key="2">
    <source>
        <dbReference type="Proteomes" id="UP000236291"/>
    </source>
</evidence>
<accession>A0A2K3NPU8</accession>
<comment type="caution">
    <text evidence="1">The sequence shown here is derived from an EMBL/GenBank/DDBJ whole genome shotgun (WGS) entry which is preliminary data.</text>
</comment>
<evidence type="ECO:0000313" key="1">
    <source>
        <dbReference type="EMBL" id="PNY05061.1"/>
    </source>
</evidence>
<dbReference type="EMBL" id="ASHM01000612">
    <property type="protein sequence ID" value="PNY05061.1"/>
    <property type="molecule type" value="Genomic_DNA"/>
</dbReference>
<dbReference type="Proteomes" id="UP000236291">
    <property type="component" value="Unassembled WGS sequence"/>
</dbReference>
<name>A0A2K3NPU8_TRIPR</name>
<protein>
    <submittedName>
        <fullName evidence="1">Uncharacterized protein</fullName>
    </submittedName>
</protein>
<gene>
    <name evidence="1" type="ORF">L195_g001500</name>
</gene>
<reference evidence="1 2" key="2">
    <citation type="journal article" date="2017" name="Front. Plant Sci.">
        <title>Gene Classification and Mining of Molecular Markers Useful in Red Clover (Trifolium pratense) Breeding.</title>
        <authorList>
            <person name="Istvanek J."/>
            <person name="Dluhosova J."/>
            <person name="Dluhos P."/>
            <person name="Patkova L."/>
            <person name="Nedelnik J."/>
            <person name="Repkova J."/>
        </authorList>
    </citation>
    <scope>NUCLEOTIDE SEQUENCE [LARGE SCALE GENOMIC DNA]</scope>
    <source>
        <strain evidence="2">cv. Tatra</strain>
        <tissue evidence="1">Young leaves</tissue>
    </source>
</reference>
<organism evidence="1 2">
    <name type="scientific">Trifolium pratense</name>
    <name type="common">Red clover</name>
    <dbReference type="NCBI Taxonomy" id="57577"/>
    <lineage>
        <taxon>Eukaryota</taxon>
        <taxon>Viridiplantae</taxon>
        <taxon>Streptophyta</taxon>
        <taxon>Embryophyta</taxon>
        <taxon>Tracheophyta</taxon>
        <taxon>Spermatophyta</taxon>
        <taxon>Magnoliopsida</taxon>
        <taxon>eudicotyledons</taxon>
        <taxon>Gunneridae</taxon>
        <taxon>Pentapetalae</taxon>
        <taxon>rosids</taxon>
        <taxon>fabids</taxon>
        <taxon>Fabales</taxon>
        <taxon>Fabaceae</taxon>
        <taxon>Papilionoideae</taxon>
        <taxon>50 kb inversion clade</taxon>
        <taxon>NPAAA clade</taxon>
        <taxon>Hologalegina</taxon>
        <taxon>IRL clade</taxon>
        <taxon>Trifolieae</taxon>
        <taxon>Trifolium</taxon>
    </lineage>
</organism>
<reference evidence="1 2" key="1">
    <citation type="journal article" date="2014" name="Am. J. Bot.">
        <title>Genome assembly and annotation for red clover (Trifolium pratense; Fabaceae).</title>
        <authorList>
            <person name="Istvanek J."/>
            <person name="Jaros M."/>
            <person name="Krenek A."/>
            <person name="Repkova J."/>
        </authorList>
    </citation>
    <scope>NUCLEOTIDE SEQUENCE [LARGE SCALE GENOMIC DNA]</scope>
    <source>
        <strain evidence="2">cv. Tatra</strain>
        <tissue evidence="1">Young leaves</tissue>
    </source>
</reference>
<dbReference type="AlphaFoldDB" id="A0A2K3NPU8"/>
<proteinExistence type="predicted"/>